<protein>
    <submittedName>
        <fullName evidence="4">Aminopeptidase N, putative</fullName>
    </submittedName>
</protein>
<dbReference type="GeneID" id="14911891"/>
<keyword evidence="1 4" id="KW-0378">Hydrolase</keyword>
<keyword evidence="5" id="KW-1185">Reference proteome</keyword>
<dbReference type="Gene3D" id="2.60.40.1840">
    <property type="match status" value="1"/>
</dbReference>
<proteinExistence type="predicted"/>
<dbReference type="RefSeq" id="XP_004333461.1">
    <property type="nucleotide sequence ID" value="XM_004333413.1"/>
</dbReference>
<reference evidence="4 5" key="1">
    <citation type="journal article" date="2013" name="Genome Biol.">
        <title>Genome of Acanthamoeba castellanii highlights extensive lateral gene transfer and early evolution of tyrosine kinase signaling.</title>
        <authorList>
            <person name="Clarke M."/>
            <person name="Lohan A.J."/>
            <person name="Liu B."/>
            <person name="Lagkouvardos I."/>
            <person name="Roy S."/>
            <person name="Zafar N."/>
            <person name="Bertelli C."/>
            <person name="Schilde C."/>
            <person name="Kianianmomeni A."/>
            <person name="Burglin T.R."/>
            <person name="Frech C."/>
            <person name="Turcotte B."/>
            <person name="Kopec K.O."/>
            <person name="Synnott J.M."/>
            <person name="Choo C."/>
            <person name="Paponov I."/>
            <person name="Finkler A."/>
            <person name="Soon Heng Tan C."/>
            <person name="Hutchins A.P."/>
            <person name="Weinmeier T."/>
            <person name="Rattei T."/>
            <person name="Chu J.S."/>
            <person name="Gimenez G."/>
            <person name="Irimia M."/>
            <person name="Rigden D.J."/>
            <person name="Fitzpatrick D.A."/>
            <person name="Lorenzo-Morales J."/>
            <person name="Bateman A."/>
            <person name="Chiu C.H."/>
            <person name="Tang P."/>
            <person name="Hegemann P."/>
            <person name="Fromm H."/>
            <person name="Raoult D."/>
            <person name="Greub G."/>
            <person name="Miranda-Saavedra D."/>
            <person name="Chen N."/>
            <person name="Nash P."/>
            <person name="Ginger M.L."/>
            <person name="Horn M."/>
            <person name="Schaap P."/>
            <person name="Caler L."/>
            <person name="Loftus B."/>
        </authorList>
    </citation>
    <scope>NUCLEOTIDE SEQUENCE [LARGE SCALE GENOMIC DNA]</scope>
    <source>
        <strain evidence="4 5">Neff</strain>
    </source>
</reference>
<dbReference type="OrthoDB" id="10031169at2759"/>
<dbReference type="InterPro" id="IPR037144">
    <property type="entry name" value="Peptidase_M1_pepN_C_sf"/>
</dbReference>
<dbReference type="GO" id="GO:0008270">
    <property type="term" value="F:zinc ion binding"/>
    <property type="evidence" value="ECO:0007669"/>
    <property type="project" value="InterPro"/>
</dbReference>
<dbReference type="InterPro" id="IPR024601">
    <property type="entry name" value="Peptidase_M1_pepN_C"/>
</dbReference>
<keyword evidence="1 4" id="KW-0031">Aminopeptidase</keyword>
<dbReference type="Pfam" id="PF17432">
    <property type="entry name" value="DUF3458_C"/>
    <property type="match status" value="1"/>
</dbReference>
<evidence type="ECO:0000259" key="2">
    <source>
        <dbReference type="Pfam" id="PF11940"/>
    </source>
</evidence>
<feature type="domain" description="Peptidase M1 alanyl aminopeptidase Ig-like fold" evidence="2">
    <location>
        <begin position="64"/>
        <end position="169"/>
    </location>
</feature>
<dbReference type="AlphaFoldDB" id="L8GFD6"/>
<evidence type="ECO:0000256" key="1">
    <source>
        <dbReference type="ARBA" id="ARBA00022438"/>
    </source>
</evidence>
<dbReference type="Pfam" id="PF11940">
    <property type="entry name" value="DUF3458"/>
    <property type="match status" value="1"/>
</dbReference>
<dbReference type="FunFam" id="2.60.40.1840:FF:000001">
    <property type="entry name" value="Aminopeptidase N"/>
    <property type="match status" value="1"/>
</dbReference>
<dbReference type="STRING" id="1257118.L8GFD6"/>
<name>L8GFD6_ACACF</name>
<dbReference type="GO" id="GO:0004177">
    <property type="term" value="F:aminopeptidase activity"/>
    <property type="evidence" value="ECO:0007669"/>
    <property type="project" value="UniProtKB-KW"/>
</dbReference>
<dbReference type="InterPro" id="IPR035414">
    <property type="entry name" value="Peptidase_M1_pepN_Ig-like"/>
</dbReference>
<dbReference type="PANTHER" id="PTHR46322:SF1">
    <property type="entry name" value="PUROMYCIN-SENSITIVE AMINOPEPTIDASE"/>
    <property type="match status" value="1"/>
</dbReference>
<dbReference type="KEGG" id="acan:ACA1_121560"/>
<dbReference type="Proteomes" id="UP000011083">
    <property type="component" value="Unassembled WGS sequence"/>
</dbReference>
<accession>L8GFD6</accession>
<evidence type="ECO:0000313" key="4">
    <source>
        <dbReference type="EMBL" id="ELR11448.1"/>
    </source>
</evidence>
<evidence type="ECO:0000313" key="5">
    <source>
        <dbReference type="Proteomes" id="UP000011083"/>
    </source>
</evidence>
<organism evidence="4 5">
    <name type="scientific">Acanthamoeba castellanii (strain ATCC 30010 / Neff)</name>
    <dbReference type="NCBI Taxonomy" id="1257118"/>
    <lineage>
        <taxon>Eukaryota</taxon>
        <taxon>Amoebozoa</taxon>
        <taxon>Discosea</taxon>
        <taxon>Longamoebia</taxon>
        <taxon>Centramoebida</taxon>
        <taxon>Acanthamoebidae</taxon>
        <taxon>Acanthamoeba</taxon>
    </lineage>
</organism>
<dbReference type="Gene3D" id="1.10.390.10">
    <property type="entry name" value="Neutral Protease Domain 2"/>
    <property type="match status" value="1"/>
</dbReference>
<dbReference type="SUPFAM" id="SSF55486">
    <property type="entry name" value="Metalloproteases ('zincins'), catalytic domain"/>
    <property type="match status" value="1"/>
</dbReference>
<keyword evidence="1 4" id="KW-0645">Protease</keyword>
<dbReference type="InterPro" id="IPR027268">
    <property type="entry name" value="Peptidase_M4/M1_CTD_sf"/>
</dbReference>
<feature type="domain" description="Peptidase M1 alanyl aminopeptidase C-terminal" evidence="3">
    <location>
        <begin position="175"/>
        <end position="511"/>
    </location>
</feature>
<evidence type="ECO:0000259" key="3">
    <source>
        <dbReference type="Pfam" id="PF17432"/>
    </source>
</evidence>
<dbReference type="PANTHER" id="PTHR46322">
    <property type="entry name" value="PUROMYCIN-SENSITIVE AMINOPEPTIDASE"/>
    <property type="match status" value="1"/>
</dbReference>
<dbReference type="VEuPathDB" id="AmoebaDB:ACA1_121560"/>
<dbReference type="EMBL" id="KB008151">
    <property type="protein sequence ID" value="ELR11448.1"/>
    <property type="molecule type" value="Genomic_DNA"/>
</dbReference>
<dbReference type="InterPro" id="IPR038438">
    <property type="entry name" value="PepN_Ig-like_sf"/>
</dbReference>
<dbReference type="OMA" id="AMRDTND"/>
<sequence>MLHTLLGDDTFTRGVQTYLRENDGKAATVEDFVRAMETVSGRTLSQFYRWFGLHSRALSVRSAGTPEVKVAKESFDERARQYKLTLAQSPASTPGQPAESKRPFLIPVTVGLLGRDGQPIHSQLSDSDPELASHTLELSDVEQSFVFNNVASKPVLSVLRHFSAPVKLVHQQTKEDRLLLLRHDTDAFNRWESCQHLALDAALALVEQQATSPDVDPSQVDPQFVEALGSVLKSVLDSPGLNDNAFIARLLSLPSESYIGQQMAVLDVVRVHKARKALKAVIGKEHRKHLERVYDKFHELVPIDFSDEPGRGKREVKNMALDYLMHGDLHEGRTDATSRCTQQFGDARNMTDKLAALTLLAHMPQTQREAVKALDKSLQEWSQDLLLMNKWFRIQATAPLMDRTLTVVKELTKHPQYHAKNPNNIYSLVGGFVMANQYCFHGAPEQSYAFLASQITLLNTVNPQVAARLVKAMEDVVRLPQRNREVAAAQLQTLLDMPGLAKEVYEVASRCHTAAVAGPANRSH</sequence>
<dbReference type="Gene3D" id="1.25.50.10">
    <property type="entry name" value="Peptidase M1, alanyl aminopeptidase, C-terminal domain"/>
    <property type="match status" value="1"/>
</dbReference>
<gene>
    <name evidence="4" type="ORF">ACA1_121560</name>
</gene>
<dbReference type="InterPro" id="IPR012779">
    <property type="entry name" value="Peptidase_M1_pepN"/>
</dbReference>